<reference evidence="10" key="1">
    <citation type="submission" date="2019-06" db="EMBL/GenBank/DDBJ databases">
        <authorList>
            <person name="Broberg M."/>
        </authorList>
    </citation>
    <scope>NUCLEOTIDE SEQUENCE [LARGE SCALE GENOMIC DNA]</scope>
</reference>
<evidence type="ECO:0000313" key="9">
    <source>
        <dbReference type="EMBL" id="CAH0055304.1"/>
    </source>
</evidence>
<gene>
    <name evidence="9" type="ORF">CSOL1703_00017406</name>
</gene>
<keyword evidence="7 8" id="KW-0472">Membrane</keyword>
<proteinExistence type="inferred from homology"/>
<dbReference type="GO" id="GO:0140053">
    <property type="term" value="P:mitochondrial gene expression"/>
    <property type="evidence" value="ECO:0007669"/>
    <property type="project" value="UniProtKB-UniRule"/>
</dbReference>
<keyword evidence="10" id="KW-1185">Reference proteome</keyword>
<dbReference type="PANTHER" id="PTHR28087:SF1">
    <property type="entry name" value="ATPASE SYNTHESIS PROTEIN 25, MITOCHONDRIAL"/>
    <property type="match status" value="1"/>
</dbReference>
<reference evidence="9 10" key="2">
    <citation type="submission" date="2021-10" db="EMBL/GenBank/DDBJ databases">
        <authorList>
            <person name="Piombo E."/>
        </authorList>
    </citation>
    <scope>NUCLEOTIDE SEQUENCE [LARGE SCALE GENOMIC DNA]</scope>
</reference>
<comment type="caution">
    <text evidence="9">The sequence shown here is derived from an EMBL/GenBank/DDBJ whole genome shotgun (WGS) entry which is preliminary data.</text>
</comment>
<evidence type="ECO:0000256" key="2">
    <source>
        <dbReference type="ARBA" id="ARBA00004443"/>
    </source>
</evidence>
<dbReference type="GO" id="GO:0005743">
    <property type="term" value="C:mitochondrial inner membrane"/>
    <property type="evidence" value="ECO:0007669"/>
    <property type="project" value="UniProtKB-SubCell"/>
</dbReference>
<evidence type="ECO:0000256" key="5">
    <source>
        <dbReference type="ARBA" id="ARBA00022946"/>
    </source>
</evidence>
<dbReference type="Proteomes" id="UP000775872">
    <property type="component" value="Unassembled WGS sequence"/>
</dbReference>
<keyword evidence="5 8" id="KW-0809">Transit peptide</keyword>
<accession>A0A9N9ZHN1</accession>
<evidence type="ECO:0000256" key="4">
    <source>
        <dbReference type="ARBA" id="ARBA00022792"/>
    </source>
</evidence>
<evidence type="ECO:0000256" key="1">
    <source>
        <dbReference type="ARBA" id="ARBA00003470"/>
    </source>
</evidence>
<dbReference type="AlphaFoldDB" id="A0A9N9ZHN1"/>
<name>A0A9N9ZHN1_9HYPO</name>
<dbReference type="EMBL" id="CABFOC020000056">
    <property type="protein sequence ID" value="CAH0055304.1"/>
    <property type="molecule type" value="Genomic_DNA"/>
</dbReference>
<evidence type="ECO:0000256" key="3">
    <source>
        <dbReference type="ARBA" id="ARBA00010787"/>
    </source>
</evidence>
<organism evidence="9 10">
    <name type="scientific">Clonostachys solani</name>
    <dbReference type="NCBI Taxonomy" id="160281"/>
    <lineage>
        <taxon>Eukaryota</taxon>
        <taxon>Fungi</taxon>
        <taxon>Dikarya</taxon>
        <taxon>Ascomycota</taxon>
        <taxon>Pezizomycotina</taxon>
        <taxon>Sordariomycetes</taxon>
        <taxon>Hypocreomycetidae</taxon>
        <taxon>Hypocreales</taxon>
        <taxon>Bionectriaceae</taxon>
        <taxon>Clonostachys</taxon>
    </lineage>
</organism>
<comment type="function">
    <text evidence="1">Probable mitochondrial mRNA stabilization factor.</text>
</comment>
<dbReference type="PROSITE" id="PS00018">
    <property type="entry name" value="EF_HAND_1"/>
    <property type="match status" value="1"/>
</dbReference>
<comment type="function">
    <text evidence="8">Mitochondrial mRNA stabilization factor.</text>
</comment>
<dbReference type="GO" id="GO:0048255">
    <property type="term" value="P:mRNA stabilization"/>
    <property type="evidence" value="ECO:0007669"/>
    <property type="project" value="TreeGrafter"/>
</dbReference>
<dbReference type="OrthoDB" id="107372at2759"/>
<comment type="subcellular location">
    <subcellularLocation>
        <location evidence="2 8">Mitochondrion inner membrane</location>
        <topology evidence="2 8">Peripheral membrane protein</topology>
        <orientation evidence="2 8">Matrix side</orientation>
    </subcellularLocation>
</comment>
<evidence type="ECO:0000256" key="7">
    <source>
        <dbReference type="ARBA" id="ARBA00023136"/>
    </source>
</evidence>
<dbReference type="InterPro" id="IPR040152">
    <property type="entry name" value="Atp25"/>
</dbReference>
<dbReference type="InterPro" id="IPR018247">
    <property type="entry name" value="EF_Hand_1_Ca_BS"/>
</dbReference>
<evidence type="ECO:0000256" key="6">
    <source>
        <dbReference type="ARBA" id="ARBA00023128"/>
    </source>
</evidence>
<evidence type="ECO:0000256" key="8">
    <source>
        <dbReference type="RuleBase" id="RU367062"/>
    </source>
</evidence>
<protein>
    <recommendedName>
        <fullName evidence="8">ATPase synthesis protein 25</fullName>
    </recommendedName>
</protein>
<keyword evidence="6 8" id="KW-0496">Mitochondrion</keyword>
<dbReference type="Gene3D" id="3.30.460.10">
    <property type="entry name" value="Beta Polymerase, domain 2"/>
    <property type="match status" value="1"/>
</dbReference>
<keyword evidence="4 8" id="KW-0999">Mitochondrion inner membrane</keyword>
<dbReference type="PANTHER" id="PTHR28087">
    <property type="entry name" value="ATPASE SYNTHESIS PROTEIN 25, MITOCHONDRIAL"/>
    <property type="match status" value="1"/>
</dbReference>
<dbReference type="InterPro" id="IPR043519">
    <property type="entry name" value="NT_sf"/>
</dbReference>
<comment type="similarity">
    <text evidence="3 8">Belongs to the ATP25 family.</text>
</comment>
<sequence length="619" mass="69704">MSVRPALTAIGCRGCRHLLLRTALPSFSASLPRANPRVHPAFAFRPRHYSDLPKTQSASQDLAAEIDPKELEETDEILEEEEEAPWFLEEEPPRHAPSLHKATLPKAPEDGPAVIEPMIKYIYEDMGLDDISLLDLRELDPPASLGPNLIMLCATARSERHLHISAGRFVRWLRRNHGVDASADGLIGPGELKTKLRRLRKKAKLMGSNSAILPGGDYGISTGWVCVNFSLHGQGHAEAAVFDDSGKFSGFGSARTGTTVVIQCMTEPRREELDLELLWRGVLKRNFEQQTKVRGESGLDTSNLDKMLASRLQLHTSPSKVQWEALQQASEQQRRMSTARTPSRWDKQTKGAPLEYNGSLVANTYSRAEGASVKELELRLMMESILYGGNALDHRRLQELVLTILGAPLSSSHSATDRLAWVDSLLRTAEERGLEIESTNLLVLLIEAVVRSPAYGPELVKAQQGLEILLRESHEPPSEEHTLALMNAYAFREDWDRVWDAFRVPPRFNLARPPRLYELAYRLIASTSQPRLCRDALRWIYPEMLLEKPAVSPVGELYRWLKMAILVADPLALTQLKEISRSDMMDEENHTEEMSKVPEFARILAEVEHIRSQLQPRDR</sequence>
<evidence type="ECO:0000313" key="10">
    <source>
        <dbReference type="Proteomes" id="UP000775872"/>
    </source>
</evidence>